<feature type="compositionally biased region" description="Low complexity" evidence="1">
    <location>
        <begin position="458"/>
        <end position="490"/>
    </location>
</feature>
<feature type="compositionally biased region" description="Polar residues" evidence="1">
    <location>
        <begin position="689"/>
        <end position="704"/>
    </location>
</feature>
<gene>
    <name evidence="3" type="ORF">RF668_07315</name>
</gene>
<dbReference type="InterPro" id="IPR026906">
    <property type="entry name" value="LRR_5"/>
</dbReference>
<evidence type="ECO:0000256" key="2">
    <source>
        <dbReference type="SAM" id="Phobius"/>
    </source>
</evidence>
<name>A0AAX4A7D2_LACLC</name>
<feature type="compositionally biased region" description="Basic and acidic residues" evidence="1">
    <location>
        <begin position="706"/>
        <end position="730"/>
    </location>
</feature>
<dbReference type="AlphaFoldDB" id="A0AAX4A7D2"/>
<feature type="compositionally biased region" description="Polar residues" evidence="1">
    <location>
        <begin position="664"/>
        <end position="676"/>
    </location>
</feature>
<feature type="compositionally biased region" description="Low complexity" evidence="1">
    <location>
        <begin position="311"/>
        <end position="325"/>
    </location>
</feature>
<feature type="transmembrane region" description="Helical" evidence="2">
    <location>
        <begin position="947"/>
        <end position="967"/>
    </location>
</feature>
<sequence length="975" mass="103045">MSKKSIKKITMTVGVGLLTAIMSPSVINQQVVLDSSVEAASAKITYTDAQQVTYSLDTVAKTAEVTSFSGSAGADIIIPDVVVSNGQTYAVTSIGTYAFSNTGIHSVIIGNNVVDINTSAFQTTAAYSDYYKNALAEVVLGQSVQNIKTDAFAGNALTSIIFPNSVVKIATRAFANNNLTELSFGPNVTEIMPKAFQSNQISSITFDADSLTTVDSTAFSGSPVCFLTLGNGVSLADDAFNKVSPLFGQLTDLPTSGIRTIIVDSNGILEKSWTNTESSNSTNNNPNNPSTDAAISDEVTEQSGLSDQKLTDASDNSSSNDSTTTLPNQDENLEPNSESDSSSLGSNSNEDPANGLDSDLSMDSASNEQNDSSLDSTSSVPKTSNVENSTLPSSEETDNPDNNSALNTSENEGTVLNQEANNSSLASSTSVDPSNSGNDSSAQANENTSPILSSPDIVDNASNSSGSDVSASTNLNPKTETPQTTPPEIIKGSEIAPISSNTETSTSNSPSSEVTDNSASNSSSGLSTNQETISSTTTTTTIPSEGIDSETAPISSNTENSTSNSLSSEATDNSASNSSSDLSTNQEKDLKTGENALSTTVETNNEKSSQTGSTTESLKPDSALTNSYDGSSSPESLTDKKTSSSSEIKTDQSVPTFDLEESEGSPTTNTSVINKITESRKDTEEKIASAQSKVDSNKSTTANLSKELDKNQLVDEKPLKESPDKSDDSGKQLPNAPANAPANSQESSDKVASPQNILQILPNLPEKNTINKVEPEDSNSHLTEQNPAQDLKEILPILKNSPIDSANIDQGIIKKILKSNKEVQKSQSQLSKNLPLALDSDKISNVKLIAKDKQNQNEYESWKTSPDFDRIAVEKSEMALTTPDSSTQNSGISSKSDSDNSNQEGQFNIENRDKLFSEREEAGAIISDNHKLSNTNVLSKNNSKIKLFISLLIIIIGSAIGWFIIFFKKRKKGNN</sequence>
<dbReference type="EMBL" id="CP133787">
    <property type="protein sequence ID" value="WMX69705.1"/>
    <property type="molecule type" value="Genomic_DNA"/>
</dbReference>
<dbReference type="InterPro" id="IPR032675">
    <property type="entry name" value="LRR_dom_sf"/>
</dbReference>
<keyword evidence="2" id="KW-1133">Transmembrane helix</keyword>
<feature type="compositionally biased region" description="Basic and acidic residues" evidence="1">
    <location>
        <begin position="677"/>
        <end position="687"/>
    </location>
</feature>
<evidence type="ECO:0000313" key="3">
    <source>
        <dbReference type="EMBL" id="WMX69705.1"/>
    </source>
</evidence>
<evidence type="ECO:0000313" key="4">
    <source>
        <dbReference type="Proteomes" id="UP001254658"/>
    </source>
</evidence>
<feature type="compositionally biased region" description="Polar residues" evidence="1">
    <location>
        <begin position="361"/>
        <end position="452"/>
    </location>
</feature>
<accession>A0AAX4A7D2</accession>
<feature type="compositionally biased region" description="Low complexity" evidence="1">
    <location>
        <begin position="734"/>
        <end position="743"/>
    </location>
</feature>
<feature type="compositionally biased region" description="Low complexity" evidence="1">
    <location>
        <begin position="274"/>
        <end position="291"/>
    </location>
</feature>
<feature type="compositionally biased region" description="Low complexity" evidence="1">
    <location>
        <begin position="334"/>
        <end position="352"/>
    </location>
</feature>
<reference evidence="3" key="2">
    <citation type="submission" date="2023-09" db="EMBL/GenBank/DDBJ databases">
        <authorList>
            <person name="Kim T.W."/>
        </authorList>
    </citation>
    <scope>NUCLEOTIDE SEQUENCE</scope>
    <source>
        <strain evidence="3">KCKM 0438</strain>
    </source>
</reference>
<feature type="compositionally biased region" description="Polar residues" evidence="1">
    <location>
        <begin position="643"/>
        <end position="655"/>
    </location>
</feature>
<feature type="region of interest" description="Disordered" evidence="1">
    <location>
        <begin position="273"/>
        <end position="784"/>
    </location>
</feature>
<protein>
    <submittedName>
        <fullName evidence="3">Leucine-rich repeat protein</fullName>
    </submittedName>
</protein>
<reference evidence="3" key="1">
    <citation type="journal article" date="2022" name="Microbiol. Spectr.">
        <title>Optimizing Conditions in the Acid Tolerance Test for Potential Probiotics Using Response Surface Methodology.</title>
        <authorList>
            <person name="Ko H.I."/>
            <person name="Jeong C.H."/>
            <person name="Hong S.W."/>
            <person name="Eun J.B."/>
            <person name="Kim T.W."/>
        </authorList>
    </citation>
    <scope>NUCLEOTIDE SEQUENCE</scope>
    <source>
        <strain evidence="3">KCKM 0438</strain>
    </source>
</reference>
<proteinExistence type="predicted"/>
<keyword evidence="2" id="KW-0812">Transmembrane</keyword>
<feature type="compositionally biased region" description="Low complexity" evidence="1">
    <location>
        <begin position="555"/>
        <end position="584"/>
    </location>
</feature>
<organism evidence="3 4">
    <name type="scientific">Lactococcus lactis subsp. cremoris</name>
    <name type="common">Streptococcus cremoris</name>
    <dbReference type="NCBI Taxonomy" id="1359"/>
    <lineage>
        <taxon>Bacteria</taxon>
        <taxon>Bacillati</taxon>
        <taxon>Bacillota</taxon>
        <taxon>Bacilli</taxon>
        <taxon>Lactobacillales</taxon>
        <taxon>Streptococcaceae</taxon>
        <taxon>Lactococcus</taxon>
    </lineage>
</organism>
<feature type="compositionally biased region" description="Polar residues" evidence="1">
    <location>
        <begin position="595"/>
        <end position="636"/>
    </location>
</feature>
<dbReference type="Pfam" id="PF13306">
    <property type="entry name" value="LRR_5"/>
    <property type="match status" value="2"/>
</dbReference>
<feature type="compositionally biased region" description="Low complexity" evidence="1">
    <location>
        <begin position="499"/>
        <end position="542"/>
    </location>
</feature>
<feature type="region of interest" description="Disordered" evidence="1">
    <location>
        <begin position="877"/>
        <end position="908"/>
    </location>
</feature>
<dbReference type="RefSeq" id="WP_043735281.1">
    <property type="nucleotide sequence ID" value="NZ_CP070856.1"/>
</dbReference>
<dbReference type="Gene3D" id="3.80.10.10">
    <property type="entry name" value="Ribonuclease Inhibitor"/>
    <property type="match status" value="2"/>
</dbReference>
<dbReference type="Proteomes" id="UP001254658">
    <property type="component" value="Chromosome"/>
</dbReference>
<evidence type="ECO:0000256" key="1">
    <source>
        <dbReference type="SAM" id="MobiDB-lite"/>
    </source>
</evidence>
<keyword evidence="2" id="KW-0472">Membrane</keyword>
<feature type="compositionally biased region" description="Low complexity" evidence="1">
    <location>
        <begin position="889"/>
        <end position="902"/>
    </location>
</feature>